<protein>
    <submittedName>
        <fullName evidence="2">Uncharacterized protein</fullName>
    </submittedName>
</protein>
<name>A0ABN9R003_9DINO</name>
<organism evidence="2 3">
    <name type="scientific">Prorocentrum cordatum</name>
    <dbReference type="NCBI Taxonomy" id="2364126"/>
    <lineage>
        <taxon>Eukaryota</taxon>
        <taxon>Sar</taxon>
        <taxon>Alveolata</taxon>
        <taxon>Dinophyceae</taxon>
        <taxon>Prorocentrales</taxon>
        <taxon>Prorocentraceae</taxon>
        <taxon>Prorocentrum</taxon>
    </lineage>
</organism>
<comment type="caution">
    <text evidence="2">The sequence shown here is derived from an EMBL/GenBank/DDBJ whole genome shotgun (WGS) entry which is preliminary data.</text>
</comment>
<evidence type="ECO:0000256" key="1">
    <source>
        <dbReference type="SAM" id="MobiDB-lite"/>
    </source>
</evidence>
<keyword evidence="3" id="KW-1185">Reference proteome</keyword>
<sequence length="365" mass="41370">MAQPTVQEWAWVQYARAAMFHQRLVLGVLAGFPTEAHDVLVAAPDSDVYCETHGGTDPNVAAARWSESRRPPPLGVLRGSYGCRREPTPADLQEFQRLARIAARDEHDLGWSLPEALCCRRWPIQGAHRTPRRVSPARETERLERWEVERLWVLGAALPLGALPRAQRARAELRPRRRLAPVPSREVESHVRRETIADARIMPIELVVEQGVVTPFQDWLAQGPRTAEWAMWFLDRRGGGPGHHHAWWRQVNRLQRGDWGVEVYENGPRALEVAASYDALEVANCACLEIIAREWHLPAGGHAAPDEKDGKDKKNRGKGRWRGGLLDESDSFMGRHRETRERMASPDLLDVVAREVERDASAMKQ</sequence>
<dbReference type="Proteomes" id="UP001189429">
    <property type="component" value="Unassembled WGS sequence"/>
</dbReference>
<reference evidence="2" key="1">
    <citation type="submission" date="2023-10" db="EMBL/GenBank/DDBJ databases">
        <authorList>
            <person name="Chen Y."/>
            <person name="Shah S."/>
            <person name="Dougan E. K."/>
            <person name="Thang M."/>
            <person name="Chan C."/>
        </authorList>
    </citation>
    <scope>NUCLEOTIDE SEQUENCE [LARGE SCALE GENOMIC DNA]</scope>
</reference>
<gene>
    <name evidence="2" type="ORF">PCOR1329_LOCUS16071</name>
</gene>
<feature type="non-terminal residue" evidence="2">
    <location>
        <position position="365"/>
    </location>
</feature>
<feature type="compositionally biased region" description="Basic and acidic residues" evidence="1">
    <location>
        <begin position="333"/>
        <end position="344"/>
    </location>
</feature>
<evidence type="ECO:0000313" key="2">
    <source>
        <dbReference type="EMBL" id="CAK0811452.1"/>
    </source>
</evidence>
<dbReference type="EMBL" id="CAUYUJ010004898">
    <property type="protein sequence ID" value="CAK0811452.1"/>
    <property type="molecule type" value="Genomic_DNA"/>
</dbReference>
<accession>A0ABN9R003</accession>
<proteinExistence type="predicted"/>
<evidence type="ECO:0000313" key="3">
    <source>
        <dbReference type="Proteomes" id="UP001189429"/>
    </source>
</evidence>
<feature type="region of interest" description="Disordered" evidence="1">
    <location>
        <begin position="299"/>
        <end position="347"/>
    </location>
</feature>